<feature type="compositionally biased region" description="Basic and acidic residues" evidence="8">
    <location>
        <begin position="149"/>
        <end position="159"/>
    </location>
</feature>
<keyword evidence="6" id="KW-0863">Zinc-finger</keyword>
<dbReference type="GO" id="GO:0004674">
    <property type="term" value="F:protein serine/threonine kinase activity"/>
    <property type="evidence" value="ECO:0007669"/>
    <property type="project" value="UniProtKB-KW"/>
</dbReference>
<dbReference type="Pfam" id="PF25525">
    <property type="entry name" value="Ubiquitin_PRKD1_N"/>
    <property type="match status" value="1"/>
</dbReference>
<feature type="compositionally biased region" description="Polar residues" evidence="8">
    <location>
        <begin position="160"/>
        <end position="179"/>
    </location>
</feature>
<feature type="region of interest" description="Disordered" evidence="8">
    <location>
        <begin position="81"/>
        <end position="105"/>
    </location>
</feature>
<evidence type="ECO:0000256" key="4">
    <source>
        <dbReference type="ARBA" id="ARBA00022679"/>
    </source>
</evidence>
<accession>A0A6A5GDP6</accession>
<dbReference type="InterPro" id="IPR057764">
    <property type="entry name" value="Ubiquitin_PRKD1-3_N"/>
</dbReference>
<feature type="domain" description="Serine/threonine-protein kinase D1-3-like ubiquitin-like" evidence="9">
    <location>
        <begin position="257"/>
        <end position="338"/>
    </location>
</feature>
<comment type="subcellular location">
    <subcellularLocation>
        <location evidence="1">Cytoplasm</location>
    </subcellularLocation>
</comment>
<keyword evidence="2" id="KW-0963">Cytoplasm</keyword>
<reference evidence="10 11" key="1">
    <citation type="submission" date="2019-12" db="EMBL/GenBank/DDBJ databases">
        <title>Chromosome-level assembly of the Caenorhabditis remanei genome.</title>
        <authorList>
            <person name="Teterina A.A."/>
            <person name="Willis J.H."/>
            <person name="Phillips P.C."/>
        </authorList>
    </citation>
    <scope>NUCLEOTIDE SEQUENCE [LARGE SCALE GENOMIC DNA]</scope>
    <source>
        <strain evidence="10 11">PX506</strain>
        <tissue evidence="10">Whole organism</tissue>
    </source>
</reference>
<keyword evidence="5" id="KW-0677">Repeat</keyword>
<dbReference type="GeneID" id="9820280"/>
<keyword evidence="4" id="KW-0808">Transferase</keyword>
<protein>
    <recommendedName>
        <fullName evidence="9">Serine/threonine-protein kinase D1-3-like ubiquitin-like domain-containing protein</fullName>
    </recommendedName>
</protein>
<dbReference type="PANTHER" id="PTHR22968:SF24">
    <property type="entry name" value="SERINE_THREONINE-PROTEIN KINASE"/>
    <property type="match status" value="1"/>
</dbReference>
<feature type="compositionally biased region" description="Low complexity" evidence="8">
    <location>
        <begin position="82"/>
        <end position="94"/>
    </location>
</feature>
<keyword evidence="7" id="KW-0418">Kinase</keyword>
<proteinExistence type="predicted"/>
<dbReference type="AlphaFoldDB" id="A0A6A5GDP6"/>
<dbReference type="KEGG" id="crq:GCK72_019804"/>
<evidence type="ECO:0000313" key="10">
    <source>
        <dbReference type="EMBL" id="KAF1753248.1"/>
    </source>
</evidence>
<dbReference type="GO" id="GO:0005829">
    <property type="term" value="C:cytosol"/>
    <property type="evidence" value="ECO:0007669"/>
    <property type="project" value="TreeGrafter"/>
</dbReference>
<keyword evidence="3" id="KW-0723">Serine/threonine-protein kinase</keyword>
<dbReference type="GO" id="GO:0035556">
    <property type="term" value="P:intracellular signal transduction"/>
    <property type="evidence" value="ECO:0007669"/>
    <property type="project" value="TreeGrafter"/>
</dbReference>
<evidence type="ECO:0000256" key="2">
    <source>
        <dbReference type="ARBA" id="ARBA00022490"/>
    </source>
</evidence>
<feature type="region of interest" description="Disordered" evidence="8">
    <location>
        <begin position="149"/>
        <end position="179"/>
    </location>
</feature>
<evidence type="ECO:0000259" key="9">
    <source>
        <dbReference type="Pfam" id="PF25525"/>
    </source>
</evidence>
<dbReference type="RefSeq" id="XP_053582150.1">
    <property type="nucleotide sequence ID" value="XM_053733237.1"/>
</dbReference>
<feature type="region of interest" description="Disordered" evidence="8">
    <location>
        <begin position="190"/>
        <end position="209"/>
    </location>
</feature>
<dbReference type="EMBL" id="WUAV01000005">
    <property type="protein sequence ID" value="KAF1753248.1"/>
    <property type="molecule type" value="Genomic_DNA"/>
</dbReference>
<comment type="caution">
    <text evidence="10">The sequence shown here is derived from an EMBL/GenBank/DDBJ whole genome shotgun (WGS) entry which is preliminary data.</text>
</comment>
<dbReference type="GO" id="GO:0008270">
    <property type="term" value="F:zinc ion binding"/>
    <property type="evidence" value="ECO:0007669"/>
    <property type="project" value="UniProtKB-KW"/>
</dbReference>
<evidence type="ECO:0000256" key="6">
    <source>
        <dbReference type="ARBA" id="ARBA00022771"/>
    </source>
</evidence>
<keyword evidence="6" id="KW-0862">Zinc</keyword>
<dbReference type="PANTHER" id="PTHR22968">
    <property type="entry name" value="PROTEIN KINASE C, MU"/>
    <property type="match status" value="1"/>
</dbReference>
<evidence type="ECO:0000256" key="3">
    <source>
        <dbReference type="ARBA" id="ARBA00022527"/>
    </source>
</evidence>
<dbReference type="Proteomes" id="UP000483820">
    <property type="component" value="Chromosome V"/>
</dbReference>
<keyword evidence="6" id="KW-0479">Metal-binding</keyword>
<organism evidence="10 11">
    <name type="scientific">Caenorhabditis remanei</name>
    <name type="common">Caenorhabditis vulgaris</name>
    <dbReference type="NCBI Taxonomy" id="31234"/>
    <lineage>
        <taxon>Eukaryota</taxon>
        <taxon>Metazoa</taxon>
        <taxon>Ecdysozoa</taxon>
        <taxon>Nematoda</taxon>
        <taxon>Chromadorea</taxon>
        <taxon>Rhabditida</taxon>
        <taxon>Rhabditina</taxon>
        <taxon>Rhabditomorpha</taxon>
        <taxon>Rhabditoidea</taxon>
        <taxon>Rhabditidae</taxon>
        <taxon>Peloderinae</taxon>
        <taxon>Caenorhabditis</taxon>
    </lineage>
</organism>
<evidence type="ECO:0000256" key="7">
    <source>
        <dbReference type="ARBA" id="ARBA00022777"/>
    </source>
</evidence>
<dbReference type="GO" id="GO:0007200">
    <property type="term" value="P:phospholipase C-activating G protein-coupled receptor signaling pathway"/>
    <property type="evidence" value="ECO:0007669"/>
    <property type="project" value="TreeGrafter"/>
</dbReference>
<name>A0A6A5GDP6_CAERE</name>
<gene>
    <name evidence="10" type="ORF">GCK72_019804</name>
</gene>
<sequence>MEADKWTSALKIYVVSSVLGGAIEAIRRFAVKIAEFFMDANDFPRLFYTSMPSSSTSTYRSDRFSACFSPLILREDFRRHSTSSSFPTSSSNESVETKKNSEEENVEIVSVKSELSEKIEETRVSDCDYSLNTFYTAHEVTSMISRNTHDKTLTPDDQNRTFNTNQQNSSDDVADSRSLNSSFGFDGHVAFVDEPTENSPQPQQPPHHFQLPTLLVTSTPSTVFDQNDDDIFFPPQSPYHPPSRQYSSSSEPMMSGLTFQLQSGIHKKSVAVEANEIALRDLRHEAFQFVKEIYPEKKCGSLEDYILLYKHDLRSINILQLITTSSDVTDGTLVEVVIGCMMTKREQKMEEDVLCGLNEEKKREEAHQITKKKNKMLPLSSSISSYLQLLDARCFSPILFSPQSYQAICVVLAENADHY</sequence>
<evidence type="ECO:0000256" key="5">
    <source>
        <dbReference type="ARBA" id="ARBA00022737"/>
    </source>
</evidence>
<dbReference type="CTD" id="9820280"/>
<evidence type="ECO:0000256" key="1">
    <source>
        <dbReference type="ARBA" id="ARBA00004496"/>
    </source>
</evidence>
<evidence type="ECO:0000256" key="8">
    <source>
        <dbReference type="SAM" id="MobiDB-lite"/>
    </source>
</evidence>
<evidence type="ECO:0000313" key="11">
    <source>
        <dbReference type="Proteomes" id="UP000483820"/>
    </source>
</evidence>